<feature type="transmembrane region" description="Helical" evidence="9">
    <location>
        <begin position="213"/>
        <end position="242"/>
    </location>
</feature>
<dbReference type="GO" id="GO:0005886">
    <property type="term" value="C:plasma membrane"/>
    <property type="evidence" value="ECO:0007669"/>
    <property type="project" value="UniProtKB-SubCell"/>
</dbReference>
<dbReference type="GO" id="GO:1902600">
    <property type="term" value="P:proton transmembrane transport"/>
    <property type="evidence" value="ECO:0007669"/>
    <property type="project" value="InterPro"/>
</dbReference>
<keyword evidence="2" id="KW-0813">Transport</keyword>
<keyword evidence="4" id="KW-1003">Cell membrane</keyword>
<evidence type="ECO:0000256" key="7">
    <source>
        <dbReference type="ARBA" id="ARBA00023065"/>
    </source>
</evidence>
<dbReference type="PANTHER" id="PTHR32507:SF8">
    <property type="entry name" value="CNH1P"/>
    <property type="match status" value="1"/>
</dbReference>
<comment type="subcellular location">
    <subcellularLocation>
        <location evidence="1">Cell membrane</location>
        <topology evidence="1">Multi-pass membrane protein</topology>
    </subcellularLocation>
</comment>
<feature type="transmembrane region" description="Helical" evidence="9">
    <location>
        <begin position="288"/>
        <end position="309"/>
    </location>
</feature>
<feature type="transmembrane region" description="Helical" evidence="9">
    <location>
        <begin position="349"/>
        <end position="371"/>
    </location>
</feature>
<keyword evidence="3" id="KW-0050">Antiport</keyword>
<evidence type="ECO:0000256" key="3">
    <source>
        <dbReference type="ARBA" id="ARBA00022449"/>
    </source>
</evidence>
<feature type="domain" description="Cation/H+ exchanger transmembrane" evidence="10">
    <location>
        <begin position="11"/>
        <end position="364"/>
    </location>
</feature>
<evidence type="ECO:0000313" key="11">
    <source>
        <dbReference type="EMBL" id="GEJ59098.1"/>
    </source>
</evidence>
<feature type="transmembrane region" description="Helical" evidence="9">
    <location>
        <begin position="172"/>
        <end position="193"/>
    </location>
</feature>
<keyword evidence="5 9" id="KW-0812">Transmembrane</keyword>
<dbReference type="Pfam" id="PF00999">
    <property type="entry name" value="Na_H_Exchanger"/>
    <property type="match status" value="1"/>
</dbReference>
<keyword evidence="12" id="KW-1185">Reference proteome</keyword>
<feature type="transmembrane region" description="Helical" evidence="9">
    <location>
        <begin position="263"/>
        <end position="282"/>
    </location>
</feature>
<comment type="caution">
    <text evidence="11">The sequence shown here is derived from an EMBL/GenBank/DDBJ whole genome shotgun (WGS) entry which is preliminary data.</text>
</comment>
<dbReference type="GO" id="GO:0015297">
    <property type="term" value="F:antiporter activity"/>
    <property type="evidence" value="ECO:0007669"/>
    <property type="project" value="UniProtKB-KW"/>
</dbReference>
<feature type="transmembrane region" description="Helical" evidence="9">
    <location>
        <begin position="321"/>
        <end position="343"/>
    </location>
</feature>
<sequence length="397" mass="40820">MLLLAFALTLVAAVLVSALAERTVLSTAVLFLLAGAAAQLVLRPDVRAIVGPLAEAALVIVLFTDGAQLTTRELRQGWRLPGRALLLGLPLTVAGNALLGRYVAGLGWGEAFLVGAALSPTDPVLAAAVVGAREVPRRLRHLLNVESGLNDGLALPLVIVLLAVLRPERAPLGAALGEVALGVALGVALPLAVLRLERSRFFGAAPLYEPLSAVAAGLLAYAAAAALHANAFLGVFAAGVVVATTAPRIARAFARVGEVAAELAKLAAIFVFGAVLSPRLLAEIPLSGYAYALLVLLVVRPAALALALVGGGLSWREWVAAAWFGPKGFSSVVYGLLILASGLPRARALAHLVALVVAGSILAHSSTDVLVARWFRRDQRRSSGGATRPNATSSARS</sequence>
<evidence type="ECO:0000256" key="2">
    <source>
        <dbReference type="ARBA" id="ARBA00022448"/>
    </source>
</evidence>
<protein>
    <submittedName>
        <fullName evidence="11">Peptidase</fullName>
    </submittedName>
</protein>
<dbReference type="InterPro" id="IPR038770">
    <property type="entry name" value="Na+/solute_symporter_sf"/>
</dbReference>
<evidence type="ECO:0000256" key="6">
    <source>
        <dbReference type="ARBA" id="ARBA00022989"/>
    </source>
</evidence>
<keyword evidence="6 9" id="KW-1133">Transmembrane helix</keyword>
<evidence type="ECO:0000256" key="1">
    <source>
        <dbReference type="ARBA" id="ARBA00004651"/>
    </source>
</evidence>
<dbReference type="Gene3D" id="1.20.1530.20">
    <property type="match status" value="1"/>
</dbReference>
<feature type="transmembrane region" description="Helical" evidence="9">
    <location>
        <begin position="84"/>
        <end position="104"/>
    </location>
</feature>
<dbReference type="InterPro" id="IPR006153">
    <property type="entry name" value="Cation/H_exchanger_TM"/>
</dbReference>
<gene>
    <name evidence="11" type="ORF">AMYX_38390</name>
</gene>
<dbReference type="AlphaFoldDB" id="A0A7I9VSA3"/>
<reference evidence="12" key="1">
    <citation type="journal article" date="2020" name="Appl. Environ. Microbiol.">
        <title>Diazotrophic Anaeromyxobacter Isolates from Soils.</title>
        <authorList>
            <person name="Masuda Y."/>
            <person name="Yamanaka H."/>
            <person name="Xu Z.X."/>
            <person name="Shiratori Y."/>
            <person name="Aono T."/>
            <person name="Amachi S."/>
            <person name="Senoo K."/>
            <person name="Itoh H."/>
        </authorList>
    </citation>
    <scope>NUCLEOTIDE SEQUENCE [LARGE SCALE GENOMIC DNA]</scope>
    <source>
        <strain evidence="12">R267</strain>
    </source>
</reference>
<evidence type="ECO:0000256" key="8">
    <source>
        <dbReference type="ARBA" id="ARBA00023136"/>
    </source>
</evidence>
<accession>A0A7I9VSA3</accession>
<evidence type="ECO:0000256" key="4">
    <source>
        <dbReference type="ARBA" id="ARBA00022475"/>
    </source>
</evidence>
<evidence type="ECO:0000256" key="5">
    <source>
        <dbReference type="ARBA" id="ARBA00022692"/>
    </source>
</evidence>
<dbReference type="RefSeq" id="WP_176068272.1">
    <property type="nucleotide sequence ID" value="NZ_BJTG01000010.1"/>
</dbReference>
<feature type="transmembrane region" description="Helical" evidence="9">
    <location>
        <begin position="44"/>
        <end position="63"/>
    </location>
</feature>
<dbReference type="PANTHER" id="PTHR32507">
    <property type="entry name" value="NA(+)/H(+) ANTIPORTER 1"/>
    <property type="match status" value="1"/>
</dbReference>
<evidence type="ECO:0000256" key="9">
    <source>
        <dbReference type="SAM" id="Phobius"/>
    </source>
</evidence>
<name>A0A7I9VSA3_9BACT</name>
<evidence type="ECO:0000259" key="10">
    <source>
        <dbReference type="Pfam" id="PF00999"/>
    </source>
</evidence>
<evidence type="ECO:0000313" key="12">
    <source>
        <dbReference type="Proteomes" id="UP000503640"/>
    </source>
</evidence>
<proteinExistence type="predicted"/>
<feature type="transmembrane region" description="Helical" evidence="9">
    <location>
        <begin position="148"/>
        <end position="165"/>
    </location>
</feature>
<keyword evidence="8 9" id="KW-0472">Membrane</keyword>
<dbReference type="EMBL" id="BJTG01000010">
    <property type="protein sequence ID" value="GEJ59098.1"/>
    <property type="molecule type" value="Genomic_DNA"/>
</dbReference>
<organism evidence="11 12">
    <name type="scientific">Anaeromyxobacter diazotrophicus</name>
    <dbReference type="NCBI Taxonomy" id="2590199"/>
    <lineage>
        <taxon>Bacteria</taxon>
        <taxon>Pseudomonadati</taxon>
        <taxon>Myxococcota</taxon>
        <taxon>Myxococcia</taxon>
        <taxon>Myxococcales</taxon>
        <taxon>Cystobacterineae</taxon>
        <taxon>Anaeromyxobacteraceae</taxon>
        <taxon>Anaeromyxobacter</taxon>
    </lineage>
</organism>
<dbReference type="Proteomes" id="UP000503640">
    <property type="component" value="Unassembled WGS sequence"/>
</dbReference>
<keyword evidence="7" id="KW-0406">Ion transport</keyword>